<gene>
    <name evidence="1" type="ORF">JS528_09540</name>
</gene>
<organism evidence="1 2">
    <name type="scientific">Bifidobacterium santillanense</name>
    <dbReference type="NCBI Taxonomy" id="2809028"/>
    <lineage>
        <taxon>Bacteria</taxon>
        <taxon>Bacillati</taxon>
        <taxon>Actinomycetota</taxon>
        <taxon>Actinomycetes</taxon>
        <taxon>Bifidobacteriales</taxon>
        <taxon>Bifidobacteriaceae</taxon>
        <taxon>Bifidobacterium</taxon>
    </lineage>
</organism>
<dbReference type="EMBL" id="JAFEJS010000012">
    <property type="protein sequence ID" value="MBT1173577.1"/>
    <property type="molecule type" value="Genomic_DNA"/>
</dbReference>
<accession>A0ABS5URM2</accession>
<keyword evidence="2" id="KW-1185">Reference proteome</keyword>
<sequence length="136" mass="13811">MPAPLTQTLVVQEDEDGGLPDVLAIPVRLVKPDGSPLAGGTTTIAWDAITGKPATYPVTKAAVTASVKATDAAAPTKTSAAAAGETPTKAEFDAVVEQVAELKTIVTALTAEANETKRQLNALITSMRTAGLAADK</sequence>
<evidence type="ECO:0000313" key="1">
    <source>
        <dbReference type="EMBL" id="MBT1173577.1"/>
    </source>
</evidence>
<reference evidence="1 2" key="1">
    <citation type="journal article" date="2021" name="Environ. Microbiol.">
        <title>Genetic insights into the dark matter of the mammalian gut microbiota through targeted genome reconstruction.</title>
        <authorList>
            <person name="Lugli G.A."/>
            <person name="Alessandri G."/>
            <person name="Milani C."/>
            <person name="Viappiani A."/>
            <person name="Fontana F."/>
            <person name="Tarracchini C."/>
            <person name="Mancabelli L."/>
            <person name="Argentini C."/>
            <person name="Ruiz L."/>
            <person name="Margolles A."/>
            <person name="van Sinderen D."/>
            <person name="Turroni F."/>
            <person name="Ventura M."/>
        </authorList>
    </citation>
    <scope>NUCLEOTIDE SEQUENCE [LARGE SCALE GENOMIC DNA]</scope>
    <source>
        <strain evidence="1 2">MA2</strain>
    </source>
</reference>
<proteinExistence type="predicted"/>
<evidence type="ECO:0000313" key="2">
    <source>
        <dbReference type="Proteomes" id="UP000773064"/>
    </source>
</evidence>
<protein>
    <recommendedName>
        <fullName evidence="3">Head fiber protein</fullName>
    </recommendedName>
</protein>
<name>A0ABS5URM2_9BIFI</name>
<evidence type="ECO:0008006" key="3">
    <source>
        <dbReference type="Google" id="ProtNLM"/>
    </source>
</evidence>
<dbReference type="Proteomes" id="UP000773064">
    <property type="component" value="Unassembled WGS sequence"/>
</dbReference>
<dbReference type="RefSeq" id="WP_214358830.1">
    <property type="nucleotide sequence ID" value="NZ_JAFEJS010000012.1"/>
</dbReference>
<comment type="caution">
    <text evidence="1">The sequence shown here is derived from an EMBL/GenBank/DDBJ whole genome shotgun (WGS) entry which is preliminary data.</text>
</comment>